<gene>
    <name evidence="2" type="ORF">H310_07530</name>
</gene>
<dbReference type="AlphaFoldDB" id="A0A024U1I1"/>
<dbReference type="GeneID" id="20084580"/>
<reference evidence="2" key="1">
    <citation type="submission" date="2013-12" db="EMBL/GenBank/DDBJ databases">
        <title>The Genome Sequence of Aphanomyces invadans NJM9701.</title>
        <authorList>
            <consortium name="The Broad Institute Genomics Platform"/>
            <person name="Russ C."/>
            <person name="Tyler B."/>
            <person name="van West P."/>
            <person name="Dieguez-Uribeondo J."/>
            <person name="Young S.K."/>
            <person name="Zeng Q."/>
            <person name="Gargeya S."/>
            <person name="Fitzgerald M."/>
            <person name="Abouelleil A."/>
            <person name="Alvarado L."/>
            <person name="Chapman S.B."/>
            <person name="Gainer-Dewar J."/>
            <person name="Goldberg J."/>
            <person name="Griggs A."/>
            <person name="Gujja S."/>
            <person name="Hansen M."/>
            <person name="Howarth C."/>
            <person name="Imamovic A."/>
            <person name="Ireland A."/>
            <person name="Larimer J."/>
            <person name="McCowan C."/>
            <person name="Murphy C."/>
            <person name="Pearson M."/>
            <person name="Poon T.W."/>
            <person name="Priest M."/>
            <person name="Roberts A."/>
            <person name="Saif S."/>
            <person name="Shea T."/>
            <person name="Sykes S."/>
            <person name="Wortman J."/>
            <person name="Nusbaum C."/>
            <person name="Birren B."/>
        </authorList>
    </citation>
    <scope>NUCLEOTIDE SEQUENCE [LARGE SCALE GENOMIC DNA]</scope>
    <source>
        <strain evidence="2">NJM9701</strain>
    </source>
</reference>
<feature type="coiled-coil region" evidence="1">
    <location>
        <begin position="52"/>
        <end position="79"/>
    </location>
</feature>
<evidence type="ECO:0000256" key="1">
    <source>
        <dbReference type="SAM" id="Coils"/>
    </source>
</evidence>
<proteinExistence type="predicted"/>
<name>A0A024U1I1_9STRA</name>
<keyword evidence="1" id="KW-0175">Coiled coil</keyword>
<accession>A0A024U1I1</accession>
<dbReference type="RefSeq" id="XP_008871139.1">
    <property type="nucleotide sequence ID" value="XM_008872917.1"/>
</dbReference>
<dbReference type="EMBL" id="KI913965">
    <property type="protein sequence ID" value="ETW00114.1"/>
    <property type="molecule type" value="Genomic_DNA"/>
</dbReference>
<dbReference type="VEuPathDB" id="FungiDB:H310_07530"/>
<protein>
    <submittedName>
        <fullName evidence="2">Uncharacterized protein</fullName>
    </submittedName>
</protein>
<dbReference type="OrthoDB" id="66005at2759"/>
<sequence length="429" mass="47742">MLLMEDIPMALDVSLPEVDESLFDLDSATAPSLAHKVPIPPRNRSNKILVDLAILHNEAYDLQQKLEELKQNRQAIMTSSKSGKWAQVARSQLAWKLRSMRENDDLNTMLKQQTAWRHQLEHWVLKKPRSIMNRLDDEQWRVLHLPLDDAMRNAAMHAILNRQFDRVESEMVASGLFDPSTDEVDSFRCNLTSPPQLVAEVMRFTTLTSPSTSSANVATNVWSTILSLGSRPDTTQLAYKWQLETIDDCTLYLRQWVGTLDGDFQLESGVLVKKFVADEKTCIVWRTVLEDAKMPFSPSSVVANHSGWIQIAPFDCAVSFTAYCKVQVADAGLASRLGPLLDAMRGGDGGQVASMNNAFAMMQDAFLCGFRVFEVDATAQDPDLETNAHDQGVAGGPGRIPPVQPWTWDGMAVEAPTLSTPSYSILCEA</sequence>
<evidence type="ECO:0000313" key="2">
    <source>
        <dbReference type="EMBL" id="ETW00114.1"/>
    </source>
</evidence>
<organism evidence="2">
    <name type="scientific">Aphanomyces invadans</name>
    <dbReference type="NCBI Taxonomy" id="157072"/>
    <lineage>
        <taxon>Eukaryota</taxon>
        <taxon>Sar</taxon>
        <taxon>Stramenopiles</taxon>
        <taxon>Oomycota</taxon>
        <taxon>Saprolegniomycetes</taxon>
        <taxon>Saprolegniales</taxon>
        <taxon>Verrucalvaceae</taxon>
        <taxon>Aphanomyces</taxon>
    </lineage>
</organism>